<organism evidence="2 3">
    <name type="scientific">Niastella caeni</name>
    <dbReference type="NCBI Taxonomy" id="2569763"/>
    <lineage>
        <taxon>Bacteria</taxon>
        <taxon>Pseudomonadati</taxon>
        <taxon>Bacteroidota</taxon>
        <taxon>Chitinophagia</taxon>
        <taxon>Chitinophagales</taxon>
        <taxon>Chitinophagaceae</taxon>
        <taxon>Niastella</taxon>
    </lineage>
</organism>
<evidence type="ECO:0000256" key="1">
    <source>
        <dbReference type="SAM" id="SignalP"/>
    </source>
</evidence>
<dbReference type="OrthoDB" id="648623at2"/>
<dbReference type="RefSeq" id="WP_136579169.1">
    <property type="nucleotide sequence ID" value="NZ_STFF01000006.1"/>
</dbReference>
<keyword evidence="3" id="KW-1185">Reference proteome</keyword>
<dbReference type="Proteomes" id="UP000306918">
    <property type="component" value="Unassembled WGS sequence"/>
</dbReference>
<evidence type="ECO:0008006" key="4">
    <source>
        <dbReference type="Google" id="ProtNLM"/>
    </source>
</evidence>
<reference evidence="2 3" key="1">
    <citation type="submission" date="2019-04" db="EMBL/GenBank/DDBJ databases">
        <title>Niastella caeni sp. nov., isolated from activated sludge.</title>
        <authorList>
            <person name="Sheng M."/>
        </authorList>
    </citation>
    <scope>NUCLEOTIDE SEQUENCE [LARGE SCALE GENOMIC DNA]</scope>
    <source>
        <strain evidence="2 3">HX-2-15</strain>
    </source>
</reference>
<evidence type="ECO:0000313" key="3">
    <source>
        <dbReference type="Proteomes" id="UP000306918"/>
    </source>
</evidence>
<sequence>MRLQTQLVICLLLVLAACSSADKNKMSNIGNTFAVEAVPPSDDAFNKQPAASILNFLRWYRAHIQELKKIEIVTHSTNPDSAKYYVVNTAGTERYLNELKKSGFVSDKYIDRWRAYFNMVSEKLKKTPQTEAPVTGLDFDFVMLSKDCEEDLKRIEKSTVDHQKIANDEGSITIGLPTVGRLRYWIEKQEDGKWAIVDIKDLRSALDQAQND</sequence>
<accession>A0A4S8HKW9</accession>
<protein>
    <recommendedName>
        <fullName evidence="4">DUF3828 domain-containing protein</fullName>
    </recommendedName>
</protein>
<proteinExistence type="predicted"/>
<comment type="caution">
    <text evidence="2">The sequence shown here is derived from an EMBL/GenBank/DDBJ whole genome shotgun (WGS) entry which is preliminary data.</text>
</comment>
<gene>
    <name evidence="2" type="ORF">FAM09_21285</name>
</gene>
<feature type="chain" id="PRO_5021025390" description="DUF3828 domain-containing protein" evidence="1">
    <location>
        <begin position="22"/>
        <end position="212"/>
    </location>
</feature>
<dbReference type="AlphaFoldDB" id="A0A4S8HKW9"/>
<dbReference type="PROSITE" id="PS51257">
    <property type="entry name" value="PROKAR_LIPOPROTEIN"/>
    <property type="match status" value="1"/>
</dbReference>
<feature type="signal peptide" evidence="1">
    <location>
        <begin position="1"/>
        <end position="21"/>
    </location>
</feature>
<evidence type="ECO:0000313" key="2">
    <source>
        <dbReference type="EMBL" id="THU35928.1"/>
    </source>
</evidence>
<keyword evidence="1" id="KW-0732">Signal</keyword>
<name>A0A4S8HKW9_9BACT</name>
<dbReference type="EMBL" id="STFF01000006">
    <property type="protein sequence ID" value="THU35928.1"/>
    <property type="molecule type" value="Genomic_DNA"/>
</dbReference>